<accession>A0A8E2JP43</accession>
<feature type="region of interest" description="Disordered" evidence="1">
    <location>
        <begin position="68"/>
        <end position="135"/>
    </location>
</feature>
<dbReference type="EMBL" id="KV750518">
    <property type="protein sequence ID" value="OCL04409.1"/>
    <property type="molecule type" value="Genomic_DNA"/>
</dbReference>
<organism evidence="2 3">
    <name type="scientific">Glonium stellatum</name>
    <dbReference type="NCBI Taxonomy" id="574774"/>
    <lineage>
        <taxon>Eukaryota</taxon>
        <taxon>Fungi</taxon>
        <taxon>Dikarya</taxon>
        <taxon>Ascomycota</taxon>
        <taxon>Pezizomycotina</taxon>
        <taxon>Dothideomycetes</taxon>
        <taxon>Pleosporomycetidae</taxon>
        <taxon>Gloniales</taxon>
        <taxon>Gloniaceae</taxon>
        <taxon>Glonium</taxon>
    </lineage>
</organism>
<evidence type="ECO:0000313" key="2">
    <source>
        <dbReference type="EMBL" id="OCL04409.1"/>
    </source>
</evidence>
<feature type="compositionally biased region" description="Polar residues" evidence="1">
    <location>
        <begin position="90"/>
        <end position="99"/>
    </location>
</feature>
<name>A0A8E2JP43_9PEZI</name>
<dbReference type="Proteomes" id="UP000250140">
    <property type="component" value="Unassembled WGS sequence"/>
</dbReference>
<dbReference type="OrthoDB" id="273452at2759"/>
<dbReference type="AlphaFoldDB" id="A0A8E2JP43"/>
<proteinExistence type="predicted"/>
<keyword evidence="3" id="KW-1185">Reference proteome</keyword>
<protein>
    <submittedName>
        <fullName evidence="2">Uncharacterized protein</fullName>
    </submittedName>
</protein>
<gene>
    <name evidence="2" type="ORF">AOQ84DRAFT_226003</name>
</gene>
<evidence type="ECO:0000256" key="1">
    <source>
        <dbReference type="SAM" id="MobiDB-lite"/>
    </source>
</evidence>
<reference evidence="2 3" key="1">
    <citation type="journal article" date="2016" name="Nat. Commun.">
        <title>Ectomycorrhizal ecology is imprinted in the genome of the dominant symbiotic fungus Cenococcum geophilum.</title>
        <authorList>
            <consortium name="DOE Joint Genome Institute"/>
            <person name="Peter M."/>
            <person name="Kohler A."/>
            <person name="Ohm R.A."/>
            <person name="Kuo A."/>
            <person name="Krutzmann J."/>
            <person name="Morin E."/>
            <person name="Arend M."/>
            <person name="Barry K.W."/>
            <person name="Binder M."/>
            <person name="Choi C."/>
            <person name="Clum A."/>
            <person name="Copeland A."/>
            <person name="Grisel N."/>
            <person name="Haridas S."/>
            <person name="Kipfer T."/>
            <person name="LaButti K."/>
            <person name="Lindquist E."/>
            <person name="Lipzen A."/>
            <person name="Maire R."/>
            <person name="Meier B."/>
            <person name="Mihaltcheva S."/>
            <person name="Molinier V."/>
            <person name="Murat C."/>
            <person name="Poggeler S."/>
            <person name="Quandt C.A."/>
            <person name="Sperisen C."/>
            <person name="Tritt A."/>
            <person name="Tisserant E."/>
            <person name="Crous P.W."/>
            <person name="Henrissat B."/>
            <person name="Nehls U."/>
            <person name="Egli S."/>
            <person name="Spatafora J.W."/>
            <person name="Grigoriev I.V."/>
            <person name="Martin F.M."/>
        </authorList>
    </citation>
    <scope>NUCLEOTIDE SEQUENCE [LARGE SCALE GENOMIC DNA]</scope>
    <source>
        <strain evidence="2 3">CBS 207.34</strain>
    </source>
</reference>
<evidence type="ECO:0000313" key="3">
    <source>
        <dbReference type="Proteomes" id="UP000250140"/>
    </source>
</evidence>
<sequence>MVFPTLALTEEQFEMIRALDAVGWRKFPVHIQMDRHSHAAMIVRKEKKTFEEGKVVLPLAISAHPQTRLYLPGSTPPRQRPHHYAIEPPQLQNRSLEAKTTTTITTQPSSPPALQPSSTANSTLPTTMPTKSRWAIPIPPVSLPTYLFT</sequence>
<feature type="non-terminal residue" evidence="2">
    <location>
        <position position="1"/>
    </location>
</feature>
<feature type="compositionally biased region" description="Polar residues" evidence="1">
    <location>
        <begin position="121"/>
        <end position="130"/>
    </location>
</feature>